<name>A0ABV2Q605_9BURK</name>
<accession>A0ABV2Q605</accession>
<feature type="chain" id="PRO_5047065211" evidence="1">
    <location>
        <begin position="27"/>
        <end position="187"/>
    </location>
</feature>
<keyword evidence="3" id="KW-1185">Reference proteome</keyword>
<evidence type="ECO:0000313" key="2">
    <source>
        <dbReference type="EMBL" id="MET4576105.1"/>
    </source>
</evidence>
<dbReference type="Proteomes" id="UP001549320">
    <property type="component" value="Unassembled WGS sequence"/>
</dbReference>
<dbReference type="EMBL" id="JBEPSH010000002">
    <property type="protein sequence ID" value="MET4576105.1"/>
    <property type="molecule type" value="Genomic_DNA"/>
</dbReference>
<evidence type="ECO:0000313" key="3">
    <source>
        <dbReference type="Proteomes" id="UP001549320"/>
    </source>
</evidence>
<organism evidence="2 3">
    <name type="scientific">Ottowia thiooxydans</name>
    <dbReference type="NCBI Taxonomy" id="219182"/>
    <lineage>
        <taxon>Bacteria</taxon>
        <taxon>Pseudomonadati</taxon>
        <taxon>Pseudomonadota</taxon>
        <taxon>Betaproteobacteria</taxon>
        <taxon>Burkholderiales</taxon>
        <taxon>Comamonadaceae</taxon>
        <taxon>Ottowia</taxon>
    </lineage>
</organism>
<gene>
    <name evidence="2" type="ORF">ABIE13_001205</name>
</gene>
<reference evidence="2 3" key="1">
    <citation type="submission" date="2024-06" db="EMBL/GenBank/DDBJ databases">
        <title>Sorghum-associated microbial communities from plants grown in Nebraska, USA.</title>
        <authorList>
            <person name="Schachtman D."/>
        </authorList>
    </citation>
    <scope>NUCLEOTIDE SEQUENCE [LARGE SCALE GENOMIC DNA]</scope>
    <source>
        <strain evidence="2 3">2709</strain>
    </source>
</reference>
<keyword evidence="1" id="KW-0732">Signal</keyword>
<comment type="caution">
    <text evidence="2">The sequence shown here is derived from an EMBL/GenBank/DDBJ whole genome shotgun (WGS) entry which is preliminary data.</text>
</comment>
<evidence type="ECO:0000256" key="1">
    <source>
        <dbReference type="SAM" id="SignalP"/>
    </source>
</evidence>
<sequence length="187" mass="19733">MTKTKQFIQFLSGVVLVLSAPAVTNAQAVLDAPRPAAVPQNALAVASQNVGIKTCRPALERLSTLAVNGTRGNDVLLDWDRQRVDAGPVFSLIGLEYPNGGAAMSVTAVPTNNGGCSVAAERISAAPVSCQAVAQQELKGMTATRLLPTFTVFTDAKDPTATVSLIDTPPGCLVIRRYVEFNWRAPR</sequence>
<proteinExistence type="predicted"/>
<dbReference type="RefSeq" id="WP_354441986.1">
    <property type="nucleotide sequence ID" value="NZ_JBEPSH010000002.1"/>
</dbReference>
<protein>
    <submittedName>
        <fullName evidence="2">Uncharacterized protein</fullName>
    </submittedName>
</protein>
<feature type="signal peptide" evidence="1">
    <location>
        <begin position="1"/>
        <end position="26"/>
    </location>
</feature>